<dbReference type="InterPro" id="IPR021428">
    <property type="entry name" value="DUF3078"/>
</dbReference>
<sequence length="485" mass="56636">MLFFGVVQSSNGQTAVDRYFPDYVLPEWWFEPMGAEWLHDQMLEEVRRQNEMKKLKGARIPFYSTPFLAGAEVLDVNVSRAHIVSHLQQRPLNVYHLEYALHKPGGYWAHALPNIYKSPPVPDLMDFDSEVEKTPFDRYQNFLKHPGRADTLHAQMMKEGFSRERFMRQLYHTSPSVVQYDWYELPDPPQVFGEASRLSRNTSSRSIEHLFNAREINRPGRLEKVDMAKRPWVFSGTEHVQFSQAYLKNWVKGGQQSLALLSDLRFSAVYKDENTQWENNLIHKVGFIDSDGSKSRINDDLIEISSKYGVNASKKWYYSLLFNFRTQFFQGYSSKDVDKETPISAFMAPAFWSLAAGMDYKTKNFTLMLSPLTSRVTMVLDTATIDQTRYSIPEDKKSMFFMGGSLQNNIKWDITKDIKLSSAMNVFYDYFEKEDKVQAEWDIILDMKINVFLTTRIVTNFRYFESESSKIQARENLSIAFRLHF</sequence>
<evidence type="ECO:0000313" key="2">
    <source>
        <dbReference type="Proteomes" id="UP000032900"/>
    </source>
</evidence>
<organism evidence="1 2">
    <name type="scientific">Geofilum rubicundum JCM 15548</name>
    <dbReference type="NCBI Taxonomy" id="1236989"/>
    <lineage>
        <taxon>Bacteria</taxon>
        <taxon>Pseudomonadati</taxon>
        <taxon>Bacteroidota</taxon>
        <taxon>Bacteroidia</taxon>
        <taxon>Marinilabiliales</taxon>
        <taxon>Marinilabiliaceae</taxon>
        <taxon>Geofilum</taxon>
    </lineage>
</organism>
<keyword evidence="2" id="KW-1185">Reference proteome</keyword>
<dbReference type="Pfam" id="PF11276">
    <property type="entry name" value="DUF3078"/>
    <property type="match status" value="1"/>
</dbReference>
<evidence type="ECO:0008006" key="3">
    <source>
        <dbReference type="Google" id="ProtNLM"/>
    </source>
</evidence>
<proteinExistence type="predicted"/>
<evidence type="ECO:0000313" key="1">
    <source>
        <dbReference type="EMBL" id="GAO30764.1"/>
    </source>
</evidence>
<dbReference type="AlphaFoldDB" id="A0A0E9LZT2"/>
<protein>
    <recommendedName>
        <fullName evidence="3">DUF3078 domain-containing protein</fullName>
    </recommendedName>
</protein>
<name>A0A0E9LZT2_9BACT</name>
<reference evidence="1 2" key="1">
    <citation type="journal article" date="2015" name="Microbes Environ.">
        <title>Distribution and evolution of nitrogen fixation genes in the phylum bacteroidetes.</title>
        <authorList>
            <person name="Inoue J."/>
            <person name="Oshima K."/>
            <person name="Suda W."/>
            <person name="Sakamoto M."/>
            <person name="Iino T."/>
            <person name="Noda S."/>
            <person name="Hongoh Y."/>
            <person name="Hattori M."/>
            <person name="Ohkuma M."/>
        </authorList>
    </citation>
    <scope>NUCLEOTIDE SEQUENCE [LARGE SCALE GENOMIC DNA]</scope>
    <source>
        <strain evidence="1">JCM 15548</strain>
    </source>
</reference>
<dbReference type="Proteomes" id="UP000032900">
    <property type="component" value="Unassembled WGS sequence"/>
</dbReference>
<gene>
    <name evidence="1" type="ORF">JCM15548_13070</name>
</gene>
<comment type="caution">
    <text evidence="1">The sequence shown here is derived from an EMBL/GenBank/DDBJ whole genome shotgun (WGS) entry which is preliminary data.</text>
</comment>
<accession>A0A0E9LZT2</accession>
<dbReference type="EMBL" id="BAZW01000029">
    <property type="protein sequence ID" value="GAO30764.1"/>
    <property type="molecule type" value="Genomic_DNA"/>
</dbReference>
<dbReference type="STRING" id="1236989.JCM15548_13070"/>